<name>J0PC22_9BACT</name>
<sequence length="133" mass="15800">MVKVTWPQEEGKQNLELYLIVLQYIFEGTSLRFTENISFDPLEIFARYLENEITHNEYLNYIAICESFISQPENFRDHISKDVLWNRLALLCMPENSDEESLWESISYLYTYGKGLGHLFSVEDRKFSKVDLK</sequence>
<dbReference type="AlphaFoldDB" id="J0PC22"/>
<evidence type="ECO:0000313" key="1">
    <source>
        <dbReference type="EMBL" id="EJF55177.1"/>
    </source>
</evidence>
<dbReference type="OrthoDB" id="9833463at2"/>
<evidence type="ECO:0000313" key="2">
    <source>
        <dbReference type="Proteomes" id="UP000005113"/>
    </source>
</evidence>
<dbReference type="HOGENOM" id="CLU_1905285_0_0_10"/>
<dbReference type="RefSeq" id="WP_002661237.1">
    <property type="nucleotide sequence ID" value="NZ_JH719942.1"/>
</dbReference>
<gene>
    <name evidence="1" type="ORF">SapgrDRAFT_3544</name>
</gene>
<protein>
    <submittedName>
        <fullName evidence="1">Uncharacterized protein</fullName>
    </submittedName>
</protein>
<dbReference type="Proteomes" id="UP000005113">
    <property type="component" value="Unassembled WGS sequence"/>
</dbReference>
<reference evidence="2" key="1">
    <citation type="journal article" date="2012" name="Stand. Genomic Sci.">
        <title>Permanent draft genome sequence of the gliding predator Saprospira grandis strain Sa g1 (= HR1).</title>
        <authorList>
            <person name="Mavromatis K."/>
            <person name="Chertkov O."/>
            <person name="Lapidus A."/>
            <person name="Nolan M."/>
            <person name="Lucas S."/>
            <person name="Tice H."/>
            <person name="Del Rio T.G."/>
            <person name="Cheng J.F."/>
            <person name="Han C."/>
            <person name="Tapia R."/>
            <person name="Bruce D."/>
            <person name="Goodwin L.A."/>
            <person name="Pitluck S."/>
            <person name="Huntemann M."/>
            <person name="Liolios K."/>
            <person name="Pagani I."/>
            <person name="Ivanova N."/>
            <person name="Mikhailova N."/>
            <person name="Pati A."/>
            <person name="Chen A."/>
            <person name="Palaniappan K."/>
            <person name="Land M."/>
            <person name="Brambilla E.M."/>
            <person name="Rohde M."/>
            <person name="Spring S."/>
            <person name="Goker M."/>
            <person name="Detter J.C."/>
            <person name="Bristow J."/>
            <person name="Eisen J.A."/>
            <person name="Markowitz V."/>
            <person name="Hugenholtz P."/>
            <person name="Kyrpides N.C."/>
            <person name="Klenk H.P."/>
            <person name="Woyke T."/>
        </authorList>
    </citation>
    <scope>NUCLEOTIDE SEQUENCE [LARGE SCALE GENOMIC DNA]</scope>
    <source>
        <strain evidence="2">DSM 2844</strain>
    </source>
</reference>
<dbReference type="EMBL" id="JH719942">
    <property type="protein sequence ID" value="EJF55177.1"/>
    <property type="molecule type" value="Genomic_DNA"/>
</dbReference>
<proteinExistence type="predicted"/>
<organism evidence="1 2">
    <name type="scientific">Saprospira grandis DSM 2844</name>
    <dbReference type="NCBI Taxonomy" id="694433"/>
    <lineage>
        <taxon>Bacteria</taxon>
        <taxon>Pseudomonadati</taxon>
        <taxon>Bacteroidota</taxon>
        <taxon>Saprospiria</taxon>
        <taxon>Saprospirales</taxon>
        <taxon>Saprospiraceae</taxon>
        <taxon>Saprospira</taxon>
    </lineage>
</organism>
<accession>J0PC22</accession>